<dbReference type="InterPro" id="IPR042099">
    <property type="entry name" value="ANL_N_sf"/>
</dbReference>
<feature type="domain" description="AMP-dependent synthetase/ligase" evidence="1">
    <location>
        <begin position="13"/>
        <end position="280"/>
    </location>
</feature>
<dbReference type="PANTHER" id="PTHR43767">
    <property type="entry name" value="LONG-CHAIN-FATTY-ACID--COA LIGASE"/>
    <property type="match status" value="1"/>
</dbReference>
<evidence type="ECO:0000313" key="4">
    <source>
        <dbReference type="Proteomes" id="UP000253910"/>
    </source>
</evidence>
<sequence length="560" mass="64247">MTPYLPTSLIAQHPDWHYADFECRAFQISAELQQRQLHSVTVWLEDGATLACLLLGAWHANVRVLFPPNFTEESVQWANEHSELWLTDRDIELEKCELISQFGITQDWQKVTKNRLLFDFSNQTEIWLKTSGSTGEEKTIIKTAEQMWLGGEVLAKGLPFPAENNITAISTVSIQHIYGLTVHIMMSLVNGWQIGRKQLFYPECIMQEANKSQSAVIVSSPAMLSGIDWHQMKIAENIVGIISSGGALAEELSEQIRAKIHHPVIEIYGSTETGPIAIRDDISLWRQLPNSQLGSNEQGELWIEGVWLAKREQTADVVEFEENGFRLLGRADRIVKIGDKRISLLGVETALNKHEFIEDCYIAQHPEKSRLAAWIGLTEQGIQFFREKGRRTLIHKLKLFLKHSQEKAAIPRFWRFTYQLPRNSQSKINKLEFNRTCLETCKDAIWLEQSKNENSQISTGIVPLDLVYLKDHFAEFPLVPGVIELQWISEKIKAFFGKEVIIRSFDKLKYQTFLRPNDRFDIQLKWDSSKNRMAFQLLANNETCCTGLAIIEHEDHPTDC</sequence>
<dbReference type="PANTHER" id="PTHR43767:SF10">
    <property type="entry name" value="SURFACTIN SYNTHASE SUBUNIT 1"/>
    <property type="match status" value="1"/>
</dbReference>
<dbReference type="GO" id="GO:0016874">
    <property type="term" value="F:ligase activity"/>
    <property type="evidence" value="ECO:0007669"/>
    <property type="project" value="UniProtKB-KW"/>
</dbReference>
<dbReference type="Gene3D" id="3.10.129.10">
    <property type="entry name" value="Hotdog Thioesterase"/>
    <property type="match status" value="1"/>
</dbReference>
<dbReference type="Pfam" id="PF22818">
    <property type="entry name" value="ApeI-like"/>
    <property type="match status" value="1"/>
</dbReference>
<gene>
    <name evidence="3" type="ORF">DPV87_02985</name>
</gene>
<dbReference type="SUPFAM" id="SSF54637">
    <property type="entry name" value="Thioesterase/thiol ester dehydrase-isomerase"/>
    <property type="match status" value="1"/>
</dbReference>
<dbReference type="Pfam" id="PF00501">
    <property type="entry name" value="AMP-binding"/>
    <property type="match status" value="1"/>
</dbReference>
<dbReference type="EMBL" id="QEPW01000004">
    <property type="protein sequence ID" value="RDE95050.1"/>
    <property type="molecule type" value="Genomic_DNA"/>
</dbReference>
<feature type="domain" description="ApeI dehydratase-like" evidence="2">
    <location>
        <begin position="450"/>
        <end position="547"/>
    </location>
</feature>
<evidence type="ECO:0000313" key="3">
    <source>
        <dbReference type="EMBL" id="RDE95050.1"/>
    </source>
</evidence>
<accession>A0A369Z5P4</accession>
<dbReference type="AlphaFoldDB" id="A0A369Z5P4"/>
<reference evidence="3 4" key="1">
    <citation type="submission" date="2018-05" db="EMBL/GenBank/DDBJ databases">
        <title>Draft Genome Sequences for a Diverse set of 7 Haemophilus Species.</title>
        <authorList>
            <person name="Nichols M."/>
            <person name="Topaz N."/>
            <person name="Wang X."/>
            <person name="Wang X."/>
            <person name="Boxrud D."/>
        </authorList>
    </citation>
    <scope>NUCLEOTIDE SEQUENCE [LARGE SCALE GENOMIC DNA]</scope>
    <source>
        <strain evidence="3 4">C2008001710</strain>
    </source>
</reference>
<dbReference type="InterPro" id="IPR045851">
    <property type="entry name" value="AMP-bd_C_sf"/>
</dbReference>
<dbReference type="InterPro" id="IPR050237">
    <property type="entry name" value="ATP-dep_AMP-bd_enzyme"/>
</dbReference>
<dbReference type="InterPro" id="IPR000873">
    <property type="entry name" value="AMP-dep_synth/lig_dom"/>
</dbReference>
<proteinExistence type="predicted"/>
<dbReference type="Proteomes" id="UP000253910">
    <property type="component" value="Unassembled WGS sequence"/>
</dbReference>
<protein>
    <submittedName>
        <fullName evidence="3">Long-chain fatty acid--CoA ligase</fullName>
    </submittedName>
</protein>
<organism evidence="3 4">
    <name type="scientific">Haemophilus parainfluenzae</name>
    <dbReference type="NCBI Taxonomy" id="729"/>
    <lineage>
        <taxon>Bacteria</taxon>
        <taxon>Pseudomonadati</taxon>
        <taxon>Pseudomonadota</taxon>
        <taxon>Gammaproteobacteria</taxon>
        <taxon>Pasteurellales</taxon>
        <taxon>Pasteurellaceae</taxon>
        <taxon>Haemophilus</taxon>
    </lineage>
</organism>
<dbReference type="Gene3D" id="3.30.300.30">
    <property type="match status" value="1"/>
</dbReference>
<name>A0A369Z5P4_HAEPA</name>
<comment type="caution">
    <text evidence="3">The sequence shown here is derived from an EMBL/GenBank/DDBJ whole genome shotgun (WGS) entry which is preliminary data.</text>
</comment>
<evidence type="ECO:0000259" key="2">
    <source>
        <dbReference type="Pfam" id="PF22818"/>
    </source>
</evidence>
<dbReference type="SUPFAM" id="SSF56801">
    <property type="entry name" value="Acetyl-CoA synthetase-like"/>
    <property type="match status" value="1"/>
</dbReference>
<dbReference type="InterPro" id="IPR054545">
    <property type="entry name" value="ApeI-like"/>
</dbReference>
<dbReference type="InterPro" id="IPR029069">
    <property type="entry name" value="HotDog_dom_sf"/>
</dbReference>
<keyword evidence="3" id="KW-0436">Ligase</keyword>
<evidence type="ECO:0000259" key="1">
    <source>
        <dbReference type="Pfam" id="PF00501"/>
    </source>
</evidence>
<dbReference type="Gene3D" id="3.40.50.12780">
    <property type="entry name" value="N-terminal domain of ligase-like"/>
    <property type="match status" value="1"/>
</dbReference>